<feature type="domain" description="DNA methylase adenine-specific" evidence="1">
    <location>
        <begin position="89"/>
        <end position="299"/>
    </location>
</feature>
<keyword evidence="4" id="KW-1185">Reference proteome</keyword>
<dbReference type="InterPro" id="IPR048375">
    <property type="entry name" value="YtxK-like_N"/>
</dbReference>
<evidence type="ECO:0000259" key="1">
    <source>
        <dbReference type="Pfam" id="PF02384"/>
    </source>
</evidence>
<dbReference type="PIRSF" id="PIRSF026567">
    <property type="entry name" value="Adenine_mtase_bact_prd"/>
    <property type="match status" value="1"/>
</dbReference>
<proteinExistence type="predicted"/>
<dbReference type="InterPro" id="IPR052933">
    <property type="entry name" value="DNA_Protect_Modify"/>
</dbReference>
<dbReference type="SUPFAM" id="SSF53335">
    <property type="entry name" value="S-adenosyl-L-methionine-dependent methyltransferases"/>
    <property type="match status" value="1"/>
</dbReference>
<keyword evidence="3" id="KW-0489">Methyltransferase</keyword>
<dbReference type="GO" id="GO:0003677">
    <property type="term" value="F:DNA binding"/>
    <property type="evidence" value="ECO:0007669"/>
    <property type="project" value="InterPro"/>
</dbReference>
<dbReference type="PANTHER" id="PTHR41313:SF1">
    <property type="entry name" value="DNA METHYLASE ADENINE-SPECIFIC DOMAIN-CONTAINING PROTEIN"/>
    <property type="match status" value="1"/>
</dbReference>
<reference evidence="3 4" key="1">
    <citation type="submission" date="2019-01" db="EMBL/GenBank/DDBJ databases">
        <title>Vagococcus silagei sp. nov. isolated from brewer's grain.</title>
        <authorList>
            <person name="Guu J.-R."/>
        </authorList>
    </citation>
    <scope>NUCLEOTIDE SEQUENCE [LARGE SCALE GENOMIC DNA]</scope>
    <source>
        <strain evidence="3 4">2B-2</strain>
    </source>
</reference>
<dbReference type="InterPro" id="IPR029063">
    <property type="entry name" value="SAM-dependent_MTases_sf"/>
</dbReference>
<gene>
    <name evidence="3" type="ORF">ESZ54_09815</name>
</gene>
<dbReference type="OrthoDB" id="9788159at2"/>
<evidence type="ECO:0000313" key="4">
    <source>
        <dbReference type="Proteomes" id="UP000310506"/>
    </source>
</evidence>
<dbReference type="GO" id="GO:0032259">
    <property type="term" value="P:methylation"/>
    <property type="evidence" value="ECO:0007669"/>
    <property type="project" value="UniProtKB-KW"/>
</dbReference>
<dbReference type="Proteomes" id="UP000310506">
    <property type="component" value="Unassembled WGS sequence"/>
</dbReference>
<evidence type="ECO:0000313" key="3">
    <source>
        <dbReference type="EMBL" id="THB60564.1"/>
    </source>
</evidence>
<keyword evidence="3" id="KW-0808">Transferase</keyword>
<feature type="domain" description="YtxK-like N-terminal helical" evidence="2">
    <location>
        <begin position="3"/>
        <end position="77"/>
    </location>
</feature>
<dbReference type="PANTHER" id="PTHR41313">
    <property type="entry name" value="ADENINE-SPECIFIC METHYLTRANSFERASE"/>
    <property type="match status" value="1"/>
</dbReference>
<dbReference type="Pfam" id="PF02384">
    <property type="entry name" value="N6_Mtase"/>
    <property type="match status" value="1"/>
</dbReference>
<dbReference type="Gene3D" id="3.40.50.150">
    <property type="entry name" value="Vaccinia Virus protein VP39"/>
    <property type="match status" value="1"/>
</dbReference>
<organism evidence="3 4">
    <name type="scientific">Vagococcus silagei</name>
    <dbReference type="NCBI Taxonomy" id="2508885"/>
    <lineage>
        <taxon>Bacteria</taxon>
        <taxon>Bacillati</taxon>
        <taxon>Bacillota</taxon>
        <taxon>Bacilli</taxon>
        <taxon>Lactobacillales</taxon>
        <taxon>Enterococcaceae</taxon>
        <taxon>Vagococcus</taxon>
    </lineage>
</organism>
<dbReference type="InterPro" id="IPR003356">
    <property type="entry name" value="DNA_methylase_A-5"/>
</dbReference>
<dbReference type="InterPro" id="IPR016843">
    <property type="entry name" value="S-AdoMet-dep_Ade-MeTrfase_prd"/>
</dbReference>
<dbReference type="Pfam" id="PF21106">
    <property type="entry name" value="YtxK_like"/>
    <property type="match status" value="1"/>
</dbReference>
<dbReference type="Gene3D" id="1.10.150.470">
    <property type="match status" value="1"/>
</dbReference>
<dbReference type="EMBL" id="SDGV01000022">
    <property type="protein sequence ID" value="THB60564.1"/>
    <property type="molecule type" value="Genomic_DNA"/>
</dbReference>
<evidence type="ECO:0000259" key="2">
    <source>
        <dbReference type="Pfam" id="PF21106"/>
    </source>
</evidence>
<sequence>MSEAVVKLQEELGTSFYDAYIENLENFLDGQQARVIEGVPNQETVAYLNERYQELSQLSLSSEEKRKVEQLLLLQGIRKEPVQANHQLTPDSLGYLFVYMIESLMHNQKDIRIADLMVGTGNLLATVLANLETPEDGLKGYGVDVDETLLSISAVNQEWLDLDVQLFHQDSLQPLLMDPVDVAIGDLPIGYYPHDERVKEFKVSVAEGHTYAHHLLLEQSMKYVRDSGYGVFLMPTNFLETEQAGQIKTWLMSDVYLQAIVKLPDALFSQKSLSKSIVIFQNHGAAAEQAKEIFVADLVSMKDNDIVLNFIKEFKSWREANIK</sequence>
<dbReference type="GO" id="GO:0008170">
    <property type="term" value="F:N-methyltransferase activity"/>
    <property type="evidence" value="ECO:0007669"/>
    <property type="project" value="InterPro"/>
</dbReference>
<name>A0A4S3B0G9_9ENTE</name>
<dbReference type="AlphaFoldDB" id="A0A4S3B0G9"/>
<protein>
    <submittedName>
        <fullName evidence="3">Class I SAM-dependent methyltransferase</fullName>
    </submittedName>
</protein>
<accession>A0A4S3B0G9</accession>
<comment type="caution">
    <text evidence="3">The sequence shown here is derived from an EMBL/GenBank/DDBJ whole genome shotgun (WGS) entry which is preliminary data.</text>
</comment>